<reference evidence="5" key="1">
    <citation type="journal article" date="2023" name="Commun. Biol.">
        <title>Genome analysis of Parmales, the sister group of diatoms, reveals the evolutionary specialization of diatoms from phago-mixotrophs to photoautotrophs.</title>
        <authorList>
            <person name="Ban H."/>
            <person name="Sato S."/>
            <person name="Yoshikawa S."/>
            <person name="Yamada K."/>
            <person name="Nakamura Y."/>
            <person name="Ichinomiya M."/>
            <person name="Sato N."/>
            <person name="Blanc-Mathieu R."/>
            <person name="Endo H."/>
            <person name="Kuwata A."/>
            <person name="Ogata H."/>
        </authorList>
    </citation>
    <scope>NUCLEOTIDE SEQUENCE [LARGE SCALE GENOMIC DNA]</scope>
    <source>
        <strain evidence="5">NIES 3700</strain>
    </source>
</reference>
<gene>
    <name evidence="4" type="ORF">TrLO_g10210</name>
</gene>
<feature type="signal peptide" evidence="3">
    <location>
        <begin position="1"/>
        <end position="20"/>
    </location>
</feature>
<name>A0A9W7C2J1_9STRA</name>
<accession>A0A9W7C2J1</accession>
<comment type="caution">
    <text evidence="4">The sequence shown here is derived from an EMBL/GenBank/DDBJ whole genome shotgun (WGS) entry which is preliminary data.</text>
</comment>
<sequence length="616" mass="69361">MRTAAASFLVYLVFSFLTISTPLQFGHTSGKTCQPTPTQPPASCLSSNGKACQPPPTTQLASPASSRRTFLKKTSIPIVMPAILLPEPAHASLFTFPPSPNTPLSNTYHVMHSGQTLLTAKQTRQTNPLFLTSNLNKLTPLGQSQTTSASKLLNTFPPTIIKYPTATSTCETSTLLSTLLKLGRDRVVPEFTFMDQRALGLWNGLNSSLICDSMLALDEEGGNVPANEDGTPSDSLDNVLVRLRQLMSVLETQYSGETILLIFPDGVTPGILAAGFAGRKLSEAYVVELEEGEVWLDFNVNSVKERFADEKRIKRYNERLEVGKIKLKELKEDITRLTQEEKEFEEENRVLQQQQTARTLETQTQKKQEQDLLLQRRLKIEEENKKKQVEIQKKREEVKKEAMRKKEEAVAKSVEKSANPRFTKEEDKLISAGFTSASVLAAAGFMVKAWLSRDEIEIGGEENNAEVKYFDTKEEAEEARRVKLEGERIKRERIEKERFEKEEELKLLKLKEEEAENNRIATEQAKIQEEEERKRLEIKNFQTSQRQQSEKSADSNRILGGTSLDPVSSTEYVDAKPFIPQNDVMATTEKSEEDVEAELEGFEGFADLLSDIINEE</sequence>
<dbReference type="PANTHER" id="PTHR47580">
    <property type="entry name" value="PHOSPHOGLYCERATE MUTASE FAMILY PROTEIN"/>
    <property type="match status" value="1"/>
</dbReference>
<feature type="chain" id="PRO_5040993291" evidence="3">
    <location>
        <begin position="21"/>
        <end position="616"/>
    </location>
</feature>
<evidence type="ECO:0000256" key="1">
    <source>
        <dbReference type="SAM" id="Coils"/>
    </source>
</evidence>
<evidence type="ECO:0000313" key="5">
    <source>
        <dbReference type="Proteomes" id="UP001165122"/>
    </source>
</evidence>
<feature type="compositionally biased region" description="Polar residues" evidence="2">
    <location>
        <begin position="27"/>
        <end position="36"/>
    </location>
</feature>
<feature type="coiled-coil region" evidence="1">
    <location>
        <begin position="484"/>
        <end position="539"/>
    </location>
</feature>
<evidence type="ECO:0000256" key="2">
    <source>
        <dbReference type="SAM" id="MobiDB-lite"/>
    </source>
</evidence>
<proteinExistence type="predicted"/>
<feature type="region of interest" description="Disordered" evidence="2">
    <location>
        <begin position="27"/>
        <end position="63"/>
    </location>
</feature>
<protein>
    <submittedName>
        <fullName evidence="4">Uncharacterized protein</fullName>
    </submittedName>
</protein>
<feature type="coiled-coil region" evidence="1">
    <location>
        <begin position="313"/>
        <end position="408"/>
    </location>
</feature>
<feature type="region of interest" description="Disordered" evidence="2">
    <location>
        <begin position="539"/>
        <end position="575"/>
    </location>
</feature>
<dbReference type="OrthoDB" id="4531at2759"/>
<evidence type="ECO:0000256" key="3">
    <source>
        <dbReference type="SAM" id="SignalP"/>
    </source>
</evidence>
<organism evidence="4 5">
    <name type="scientific">Triparma laevis f. longispina</name>
    <dbReference type="NCBI Taxonomy" id="1714387"/>
    <lineage>
        <taxon>Eukaryota</taxon>
        <taxon>Sar</taxon>
        <taxon>Stramenopiles</taxon>
        <taxon>Ochrophyta</taxon>
        <taxon>Bolidophyceae</taxon>
        <taxon>Parmales</taxon>
        <taxon>Triparmaceae</taxon>
        <taxon>Triparma</taxon>
    </lineage>
</organism>
<evidence type="ECO:0000313" key="4">
    <source>
        <dbReference type="EMBL" id="GMI01565.1"/>
    </source>
</evidence>
<dbReference type="Proteomes" id="UP001165122">
    <property type="component" value="Unassembled WGS sequence"/>
</dbReference>
<keyword evidence="3" id="KW-0732">Signal</keyword>
<keyword evidence="5" id="KW-1185">Reference proteome</keyword>
<keyword evidence="1" id="KW-0175">Coiled coil</keyword>
<dbReference type="PANTHER" id="PTHR47580:SF1">
    <property type="entry name" value="PHOSPHOGLYCERATE MUTASE FAMILY PROTEIN"/>
    <property type="match status" value="1"/>
</dbReference>
<dbReference type="EMBL" id="BRXW01000035">
    <property type="protein sequence ID" value="GMI01565.1"/>
    <property type="molecule type" value="Genomic_DNA"/>
</dbReference>
<dbReference type="AlphaFoldDB" id="A0A9W7C2J1"/>